<name>A0A7Y0F2V6_9BIFI</name>
<evidence type="ECO:0000256" key="2">
    <source>
        <dbReference type="SAM" id="Phobius"/>
    </source>
</evidence>
<feature type="compositionally biased region" description="Pro residues" evidence="1">
    <location>
        <begin position="104"/>
        <end position="114"/>
    </location>
</feature>
<dbReference type="Proteomes" id="UP000588277">
    <property type="component" value="Unassembled WGS sequence"/>
</dbReference>
<dbReference type="PROSITE" id="PS51178">
    <property type="entry name" value="PASTA"/>
    <property type="match status" value="2"/>
</dbReference>
<evidence type="ECO:0000313" key="4">
    <source>
        <dbReference type="EMBL" id="NMN00988.1"/>
    </source>
</evidence>
<reference evidence="4 5" key="1">
    <citation type="submission" date="2020-02" db="EMBL/GenBank/DDBJ databases">
        <title>Characterization of phylogenetic diversity of novel bifidobacterial species isolated in Czech ZOOs.</title>
        <authorList>
            <person name="Lugli G.A."/>
            <person name="Vera N.B."/>
            <person name="Ventura M."/>
        </authorList>
    </citation>
    <scope>NUCLEOTIDE SEQUENCE [LARGE SCALE GENOMIC DNA]</scope>
    <source>
        <strain evidence="4 5">DSM 109958</strain>
    </source>
</reference>
<accession>A0A7Y0F2V6</accession>
<organism evidence="4 5">
    <name type="scientific">Bifidobacterium moraviense</name>
    <dbReference type="NCBI Taxonomy" id="2675323"/>
    <lineage>
        <taxon>Bacteria</taxon>
        <taxon>Bacillati</taxon>
        <taxon>Actinomycetota</taxon>
        <taxon>Actinomycetes</taxon>
        <taxon>Bifidobacteriales</taxon>
        <taxon>Bifidobacteriaceae</taxon>
        <taxon>Bifidobacterium</taxon>
    </lineage>
</organism>
<keyword evidence="4" id="KW-0418">Kinase</keyword>
<dbReference type="RefSeq" id="WP_169276075.1">
    <property type="nucleotide sequence ID" value="NZ_JAAIIH010000014.1"/>
</dbReference>
<sequence>MFCIHCGTKNEDGGKFCVGCGAPLQADEPAATAPAATAAPAAPATPVATPAPVAQPTPTASVAQPDAVPVAQTPAPTPAPEPMPAVQQPADQPVDAAPVAQPAAPAPAPSPEPAPVAETPAPAPVTPDVAVAANVAAATATKPHRGWVKPVVITLVVALIAGGCGLGAFLTWRAGIWGGKIVPNPSDFQPAAGQALTADVVAKQLNDKGIATQIKQVYSAKPKGEYAGLEGMQPGDRVQKDQTVTVKSSLGPGVPEGTVGKTAADAQAVLKDMGVPVTAKKVVVADDSTTPEGSVVVTSPADGQPLPDDQKTDGIFIGVATKGDGIPFDVLGKDVDTVKSELESKGFTVNVADRLARKDYIGKVSGADPAPGTAVSGSKTVTLYRGIGGDDAKSALDVQDFYGTNTWGSPYTLAGRYCNKSGSCLAFESSTANAQAEKPFLYQTEGSTSPYKDQNYNGESGTMMVACDAAQQPFCSSQNADYLINGSTGAFELFPQADLMGYMCGSTPESSDAIGMLCVNGQMQSVSDYSMQASGATYQMDDFYLVVPVGADLDQLKSNGYFDDAALKAADGKPAVDTTRPFIVARDKSQYDSTSVNYDPINGSNPFLPYTGWGPDNTVKMKPAPTDDDVYYLVDNADMDWKSLPAAN</sequence>
<comment type="caution">
    <text evidence="4">The sequence shown here is derived from an EMBL/GenBank/DDBJ whole genome shotgun (WGS) entry which is preliminary data.</text>
</comment>
<feature type="domain" description="PASTA" evidence="3">
    <location>
        <begin position="325"/>
        <end position="387"/>
    </location>
</feature>
<feature type="compositionally biased region" description="Low complexity" evidence="1">
    <location>
        <begin position="84"/>
        <end position="103"/>
    </location>
</feature>
<dbReference type="AlphaFoldDB" id="A0A7Y0F2V6"/>
<evidence type="ECO:0000313" key="5">
    <source>
        <dbReference type="Proteomes" id="UP000588277"/>
    </source>
</evidence>
<keyword evidence="4" id="KW-0723">Serine/threonine-protein kinase</keyword>
<dbReference type="CDD" id="cd06577">
    <property type="entry name" value="PASTA_pknB"/>
    <property type="match status" value="2"/>
</dbReference>
<evidence type="ECO:0000259" key="3">
    <source>
        <dbReference type="PROSITE" id="PS51178"/>
    </source>
</evidence>
<protein>
    <submittedName>
        <fullName evidence="4">Serine/threonine protein kinase</fullName>
    </submittedName>
</protein>
<keyword evidence="2" id="KW-1133">Transmembrane helix</keyword>
<feature type="region of interest" description="Disordered" evidence="1">
    <location>
        <begin position="43"/>
        <end position="122"/>
    </location>
</feature>
<gene>
    <name evidence="4" type="ORF">G1C96_1570</name>
</gene>
<dbReference type="Pfam" id="PF03793">
    <property type="entry name" value="PASTA"/>
    <property type="match status" value="1"/>
</dbReference>
<proteinExistence type="predicted"/>
<dbReference type="Pfam" id="PF13240">
    <property type="entry name" value="Zn_Ribbon_1"/>
    <property type="match status" value="1"/>
</dbReference>
<dbReference type="InterPro" id="IPR026870">
    <property type="entry name" value="Zinc_ribbon_dom"/>
</dbReference>
<dbReference type="InterPro" id="IPR005543">
    <property type="entry name" value="PASTA_dom"/>
</dbReference>
<dbReference type="Gene3D" id="3.30.10.20">
    <property type="match status" value="2"/>
</dbReference>
<keyword evidence="2" id="KW-0472">Membrane</keyword>
<dbReference type="EMBL" id="JAAIIH010000014">
    <property type="protein sequence ID" value="NMN00988.1"/>
    <property type="molecule type" value="Genomic_DNA"/>
</dbReference>
<dbReference type="GO" id="GO:0004674">
    <property type="term" value="F:protein serine/threonine kinase activity"/>
    <property type="evidence" value="ECO:0007669"/>
    <property type="project" value="UniProtKB-KW"/>
</dbReference>
<keyword evidence="2" id="KW-0812">Transmembrane</keyword>
<evidence type="ECO:0000256" key="1">
    <source>
        <dbReference type="SAM" id="MobiDB-lite"/>
    </source>
</evidence>
<feature type="domain" description="PASTA" evidence="3">
    <location>
        <begin position="240"/>
        <end position="321"/>
    </location>
</feature>
<feature type="compositionally biased region" description="Low complexity" evidence="1">
    <location>
        <begin position="43"/>
        <end position="74"/>
    </location>
</feature>
<keyword evidence="4" id="KW-0808">Transferase</keyword>
<keyword evidence="5" id="KW-1185">Reference proteome</keyword>
<feature type="transmembrane region" description="Helical" evidence="2">
    <location>
        <begin position="151"/>
        <end position="172"/>
    </location>
</feature>